<dbReference type="EMBL" id="CP002344">
    <property type="protein sequence ID" value="ADU50429.1"/>
    <property type="molecule type" value="Genomic_DNA"/>
</dbReference>
<dbReference type="EC" id="2.6.1.21" evidence="4 12"/>
<dbReference type="GO" id="GO:0047810">
    <property type="term" value="F:D-alanine-2-oxoglutarate aminotransferase activity"/>
    <property type="evidence" value="ECO:0007669"/>
    <property type="project" value="UniProtKB-EC"/>
</dbReference>
<evidence type="ECO:0000256" key="2">
    <source>
        <dbReference type="ARBA" id="ARBA00009320"/>
    </source>
</evidence>
<organism evidence="13 14">
    <name type="scientific">Thermaerobacter marianensis (strain ATCC 700841 / DSM 12885 / JCM 10246 / 7p75a)</name>
    <dbReference type="NCBI Taxonomy" id="644966"/>
    <lineage>
        <taxon>Bacteria</taxon>
        <taxon>Bacillati</taxon>
        <taxon>Bacillota</taxon>
        <taxon>Clostridia</taxon>
        <taxon>Eubacteriales</taxon>
        <taxon>Clostridiales Family XVII. Incertae Sedis</taxon>
        <taxon>Thermaerobacter</taxon>
    </lineage>
</organism>
<dbReference type="InterPro" id="IPR043132">
    <property type="entry name" value="BCAT-like_C"/>
</dbReference>
<keyword evidence="6 13" id="KW-0032">Aminotransferase</keyword>
<evidence type="ECO:0000256" key="9">
    <source>
        <dbReference type="ARBA" id="ARBA00047911"/>
    </source>
</evidence>
<keyword evidence="8 11" id="KW-0663">Pyridoxal phosphate</keyword>
<keyword evidence="14" id="KW-1185">Reference proteome</keyword>
<dbReference type="GO" id="GO:0008652">
    <property type="term" value="P:amino acid biosynthetic process"/>
    <property type="evidence" value="ECO:0007669"/>
    <property type="project" value="UniProtKB-ARBA"/>
</dbReference>
<protein>
    <recommendedName>
        <fullName evidence="5 12">D-alanine aminotransferase</fullName>
        <ecNumber evidence="4 12">2.6.1.21</ecNumber>
    </recommendedName>
</protein>
<dbReference type="GO" id="GO:0046416">
    <property type="term" value="P:D-amino acid metabolic process"/>
    <property type="evidence" value="ECO:0007669"/>
    <property type="project" value="InterPro"/>
</dbReference>
<dbReference type="KEGG" id="tmr:Tmar_0304"/>
<evidence type="ECO:0000256" key="3">
    <source>
        <dbReference type="ARBA" id="ARBA00011738"/>
    </source>
</evidence>
<proteinExistence type="inferred from homology"/>
<dbReference type="Gene3D" id="3.30.470.10">
    <property type="match status" value="1"/>
</dbReference>
<comment type="similarity">
    <text evidence="2 10">Belongs to the class-IV pyridoxal-phosphate-dependent aminotransferase family.</text>
</comment>
<dbReference type="Pfam" id="PF01063">
    <property type="entry name" value="Aminotran_4"/>
    <property type="match status" value="1"/>
</dbReference>
<dbReference type="FunFam" id="3.20.10.10:FF:000002">
    <property type="entry name" value="D-alanine aminotransferase"/>
    <property type="match status" value="1"/>
</dbReference>
<evidence type="ECO:0000256" key="10">
    <source>
        <dbReference type="RuleBase" id="RU004106"/>
    </source>
</evidence>
<evidence type="ECO:0000256" key="7">
    <source>
        <dbReference type="ARBA" id="ARBA00022679"/>
    </source>
</evidence>
<name>E6SMG9_THEM7</name>
<evidence type="ECO:0000256" key="12">
    <source>
        <dbReference type="RuleBase" id="RU004520"/>
    </source>
</evidence>
<evidence type="ECO:0000256" key="4">
    <source>
        <dbReference type="ARBA" id="ARBA00012874"/>
    </source>
</evidence>
<evidence type="ECO:0000313" key="13">
    <source>
        <dbReference type="EMBL" id="ADU50429.1"/>
    </source>
</evidence>
<dbReference type="InterPro" id="IPR001544">
    <property type="entry name" value="Aminotrans_IV"/>
</dbReference>
<dbReference type="InterPro" id="IPR005784">
    <property type="entry name" value="D_amino_transT"/>
</dbReference>
<dbReference type="SUPFAM" id="SSF56752">
    <property type="entry name" value="D-aminoacid aminotransferase-like PLP-dependent enzymes"/>
    <property type="match status" value="1"/>
</dbReference>
<dbReference type="InterPro" id="IPR036038">
    <property type="entry name" value="Aminotransferase-like"/>
</dbReference>
<evidence type="ECO:0000256" key="1">
    <source>
        <dbReference type="ARBA" id="ARBA00001933"/>
    </source>
</evidence>
<dbReference type="NCBIfam" id="TIGR01121">
    <property type="entry name" value="D_amino_aminoT"/>
    <property type="match status" value="1"/>
</dbReference>
<dbReference type="InterPro" id="IPR043131">
    <property type="entry name" value="BCAT-like_N"/>
</dbReference>
<dbReference type="AlphaFoldDB" id="E6SMG9"/>
<comment type="catalytic activity">
    <reaction evidence="9 12">
        <text>D-alanine + 2-oxoglutarate = D-glutamate + pyruvate</text>
        <dbReference type="Rhea" id="RHEA:15869"/>
        <dbReference type="ChEBI" id="CHEBI:15361"/>
        <dbReference type="ChEBI" id="CHEBI:16810"/>
        <dbReference type="ChEBI" id="CHEBI:29986"/>
        <dbReference type="ChEBI" id="CHEBI:57416"/>
        <dbReference type="EC" id="2.6.1.21"/>
    </reaction>
</comment>
<evidence type="ECO:0000256" key="5">
    <source>
        <dbReference type="ARBA" id="ARBA00021779"/>
    </source>
</evidence>
<comment type="cofactor">
    <cofactor evidence="1 11">
        <name>pyridoxal 5'-phosphate</name>
        <dbReference type="ChEBI" id="CHEBI:597326"/>
    </cofactor>
</comment>
<evidence type="ECO:0000256" key="11">
    <source>
        <dbReference type="RuleBase" id="RU004516"/>
    </source>
</evidence>
<reference evidence="13 14" key="1">
    <citation type="journal article" date="2010" name="Stand. Genomic Sci.">
        <title>Complete genome sequence of Thermaerobacter marianensis type strain (7p75a).</title>
        <authorList>
            <person name="Han C."/>
            <person name="Gu W."/>
            <person name="Zhang X."/>
            <person name="Lapidus A."/>
            <person name="Nolan M."/>
            <person name="Copeland A."/>
            <person name="Lucas S."/>
            <person name="Del Rio T.G."/>
            <person name="Tice H."/>
            <person name="Cheng J.F."/>
            <person name="Tapia R."/>
            <person name="Goodwin L."/>
            <person name="Pitluck S."/>
            <person name="Pagani I."/>
            <person name="Ivanova N."/>
            <person name="Mavromatis K."/>
            <person name="Mikhailova N."/>
            <person name="Pati A."/>
            <person name="Chen A."/>
            <person name="Palaniappan K."/>
            <person name="Land M."/>
            <person name="Hauser L."/>
            <person name="Chang Y.J."/>
            <person name="Jeffries C.D."/>
            <person name="Schneider S."/>
            <person name="Rohde M."/>
            <person name="Goker M."/>
            <person name="Pukall R."/>
            <person name="Woyke T."/>
            <person name="Bristow J."/>
            <person name="Eisen J.A."/>
            <person name="Markowitz V."/>
            <person name="Hugenholtz P."/>
            <person name="Kyrpides N.C."/>
            <person name="Klenk H.P."/>
            <person name="Detter J.C."/>
        </authorList>
    </citation>
    <scope>NUCLEOTIDE SEQUENCE [LARGE SCALE GENOMIC DNA]</scope>
    <source>
        <strain evidence="14">ATCC 700841 / DSM 12885 / JCM 10246 / 7p75a</strain>
    </source>
</reference>
<dbReference type="InterPro" id="IPR018300">
    <property type="entry name" value="Aminotrans_IV_CS"/>
</dbReference>
<dbReference type="PANTHER" id="PTHR42743">
    <property type="entry name" value="AMINO-ACID AMINOTRANSFERASE"/>
    <property type="match status" value="1"/>
</dbReference>
<keyword evidence="7" id="KW-0808">Transferase</keyword>
<dbReference type="GO" id="GO:0046394">
    <property type="term" value="P:carboxylic acid biosynthetic process"/>
    <property type="evidence" value="ECO:0007669"/>
    <property type="project" value="UniProtKB-ARBA"/>
</dbReference>
<dbReference type="RefSeq" id="WP_013494734.1">
    <property type="nucleotide sequence ID" value="NC_014831.1"/>
</dbReference>
<dbReference type="HOGENOM" id="CLU_020844_4_1_9"/>
<dbReference type="PROSITE" id="PS00770">
    <property type="entry name" value="AA_TRANSFER_CLASS_4"/>
    <property type="match status" value="1"/>
</dbReference>
<dbReference type="InterPro" id="IPR050571">
    <property type="entry name" value="Class-IV_PLP-Dep_Aminotrnsfr"/>
</dbReference>
<dbReference type="Gene3D" id="3.20.10.10">
    <property type="entry name" value="D-amino Acid Aminotransferase, subunit A, domain 2"/>
    <property type="match status" value="1"/>
</dbReference>
<comment type="function">
    <text evidence="12">Acts on the D-isomers of alanine, leucine, aspartate, glutamate, aminobutyrate, norvaline and asparagine. The enzyme transfers an amino group from a substrate D-amino acid to the pyridoxal phosphate cofactor to form pyridoxamine and an alpha-keto acid in the first half-reaction.</text>
</comment>
<evidence type="ECO:0000256" key="6">
    <source>
        <dbReference type="ARBA" id="ARBA00022576"/>
    </source>
</evidence>
<evidence type="ECO:0000313" key="14">
    <source>
        <dbReference type="Proteomes" id="UP000008915"/>
    </source>
</evidence>
<dbReference type="OrthoDB" id="9805628at2"/>
<gene>
    <name evidence="13" type="ordered locus">Tmar_0304</name>
</gene>
<accession>E6SMG9</accession>
<sequence>MPPEVVFLNGSFVPYEQAVVPVEDRGFLFADAIYEVIRCYGGRFFRLNDHLERLEQSAAALEIPLPYDRARWTAVLEELIQRNGVRDGSVYVQVSRGVSPRSHTWPGGLQPTVVAIARSGGAPAPEAVRQGVKAITVPDNRWGLCWVKTTGLLPNVLAKQQAARAGAYEALFVRDGLLTEGTSSNVFVVLDGVLYTHPLANILPGVTRTVVLEVAREAGIPVREQAIPVRWLERASEVVLSGTNSEVLAVVEVDGRPVGDGRPGPVFARLRQGYLARVAAETGAPVDAGTEAGTGTGA</sequence>
<evidence type="ECO:0000256" key="8">
    <source>
        <dbReference type="ARBA" id="ARBA00022898"/>
    </source>
</evidence>
<dbReference type="eggNOG" id="COG0115">
    <property type="taxonomic scope" value="Bacteria"/>
</dbReference>
<reference evidence="14" key="2">
    <citation type="journal article" date="2010" name="Stand. Genomic Sci.">
        <title>Complete genome sequence of Thermaerobacter marianensis type strain (7p75aT).</title>
        <authorList>
            <person name="Han C."/>
            <person name="Gu W."/>
            <person name="Zhang X."/>
            <person name="Lapidus A."/>
            <person name="Nolan M."/>
            <person name="Copeland A."/>
            <person name="Lucas S."/>
            <person name="Glavina Del Rio T."/>
            <person name="Tice H."/>
            <person name="Cheng J."/>
            <person name="Tapia R."/>
            <person name="Goodwin L."/>
            <person name="Pitluck S."/>
            <person name="Pagani I."/>
            <person name="Ivanova N."/>
            <person name="Mavromatis K."/>
            <person name="Mikhailova N."/>
            <person name="Pati A."/>
            <person name="Chen A."/>
            <person name="Palaniappan K."/>
            <person name="Land M."/>
            <person name="Hauser L."/>
            <person name="Chang Y."/>
            <person name="Jeffries C."/>
            <person name="Schneider S."/>
            <person name="Rohde M."/>
            <person name="Goker M."/>
            <person name="Pukall R."/>
            <person name="Woyke T."/>
            <person name="Bristow J."/>
            <person name="Eisen J."/>
            <person name="Markowitz V."/>
            <person name="Hugenholtz P."/>
            <person name="Kyrpides N."/>
            <person name="Klenk H."/>
            <person name="Detter J."/>
        </authorList>
    </citation>
    <scope>NUCLEOTIDE SEQUENCE [LARGE SCALE GENOMIC DNA]</scope>
    <source>
        <strain evidence="14">ATCC 700841 / DSM 12885 / JCM 10246 / 7p75a</strain>
    </source>
</reference>
<dbReference type="Proteomes" id="UP000008915">
    <property type="component" value="Chromosome"/>
</dbReference>
<dbReference type="CDD" id="cd01558">
    <property type="entry name" value="D-AAT_like"/>
    <property type="match status" value="1"/>
</dbReference>
<dbReference type="GO" id="GO:0030170">
    <property type="term" value="F:pyridoxal phosphate binding"/>
    <property type="evidence" value="ECO:0007669"/>
    <property type="project" value="InterPro"/>
</dbReference>
<dbReference type="STRING" id="644966.Tmar_0304"/>
<comment type="subunit">
    <text evidence="3">Homodimer.</text>
</comment>
<dbReference type="PANTHER" id="PTHR42743:SF10">
    <property type="entry name" value="D-ALANINE AMINOTRANSFERASE"/>
    <property type="match status" value="1"/>
</dbReference>
<dbReference type="GO" id="GO:0005829">
    <property type="term" value="C:cytosol"/>
    <property type="evidence" value="ECO:0007669"/>
    <property type="project" value="TreeGrafter"/>
</dbReference>